<gene>
    <name evidence="4" type="ORF">ANANG_G00129980</name>
</gene>
<dbReference type="InterPro" id="IPR042185">
    <property type="entry name" value="Serpin_sf_2"/>
</dbReference>
<dbReference type="Gene3D" id="3.30.497.10">
    <property type="entry name" value="Antithrombin, subunit I, domain 2"/>
    <property type="match status" value="1"/>
</dbReference>
<dbReference type="InterPro" id="IPR036186">
    <property type="entry name" value="Serpin_sf"/>
</dbReference>
<keyword evidence="2" id="KW-0732">Signal</keyword>
<feature type="domain" description="Serpin" evidence="3">
    <location>
        <begin position="40"/>
        <end position="333"/>
    </location>
</feature>
<evidence type="ECO:0000256" key="1">
    <source>
        <dbReference type="RuleBase" id="RU000411"/>
    </source>
</evidence>
<dbReference type="PANTHER" id="PTHR11461:SF48">
    <property type="entry name" value="GLIA-DERIVED NEXIN"/>
    <property type="match status" value="1"/>
</dbReference>
<feature type="signal peptide" evidence="2">
    <location>
        <begin position="1"/>
        <end position="22"/>
    </location>
</feature>
<accession>A0A9D3MKE3</accession>
<feature type="chain" id="PRO_5038789155" description="Serpin domain-containing protein" evidence="2">
    <location>
        <begin position="23"/>
        <end position="333"/>
    </location>
</feature>
<dbReference type="InterPro" id="IPR023796">
    <property type="entry name" value="Serpin_dom"/>
</dbReference>
<dbReference type="GO" id="GO:0010757">
    <property type="term" value="P:negative regulation of plasminogen activation"/>
    <property type="evidence" value="ECO:0007669"/>
    <property type="project" value="TreeGrafter"/>
</dbReference>
<dbReference type="GO" id="GO:0005615">
    <property type="term" value="C:extracellular space"/>
    <property type="evidence" value="ECO:0007669"/>
    <property type="project" value="InterPro"/>
</dbReference>
<keyword evidence="5" id="KW-1185">Reference proteome</keyword>
<evidence type="ECO:0000313" key="5">
    <source>
        <dbReference type="Proteomes" id="UP001044222"/>
    </source>
</evidence>
<dbReference type="Gene3D" id="2.30.39.10">
    <property type="entry name" value="Alpha-1-antitrypsin, domain 1"/>
    <property type="match status" value="1"/>
</dbReference>
<dbReference type="PANTHER" id="PTHR11461">
    <property type="entry name" value="SERINE PROTEASE INHIBITOR, SERPIN"/>
    <property type="match status" value="1"/>
</dbReference>
<dbReference type="AlphaFoldDB" id="A0A9D3MKE3"/>
<evidence type="ECO:0000259" key="3">
    <source>
        <dbReference type="SMART" id="SM00093"/>
    </source>
</evidence>
<protein>
    <recommendedName>
        <fullName evidence="3">Serpin domain-containing protein</fullName>
    </recommendedName>
</protein>
<dbReference type="SUPFAM" id="SSF56574">
    <property type="entry name" value="Serpins"/>
    <property type="match status" value="1"/>
</dbReference>
<dbReference type="InterPro" id="IPR042178">
    <property type="entry name" value="Serpin_sf_1"/>
</dbReference>
<dbReference type="InterPro" id="IPR000215">
    <property type="entry name" value="Serpin_fam"/>
</dbReference>
<dbReference type="EMBL" id="JAFIRN010000006">
    <property type="protein sequence ID" value="KAG5847793.1"/>
    <property type="molecule type" value="Genomic_DNA"/>
</dbReference>
<dbReference type="SMART" id="SM00093">
    <property type="entry name" value="SERPIN"/>
    <property type="match status" value="1"/>
</dbReference>
<evidence type="ECO:0000256" key="2">
    <source>
        <dbReference type="SAM" id="SignalP"/>
    </source>
</evidence>
<dbReference type="GO" id="GO:0004867">
    <property type="term" value="F:serine-type endopeptidase inhibitor activity"/>
    <property type="evidence" value="ECO:0007669"/>
    <property type="project" value="InterPro"/>
</dbReference>
<sequence>MTSLPCPRFFLALILLLAPALPLSLSSTSSVGEQGSDLGVQMLQQVALLRPRQNLLVSPHGVASVLGLLLLGADGDTGQQILTALRYEAASGLDETLGELHRSLDKSGQGATVTVSSGLFAQKGLEMKVPFLSAVRRAFRCESRNLNFANRVSAARTINVWIRDRTNGKISTLVRPDMLDGALTRLVAVNAIYFKGLWKSRFRREDTKMGKFTTGDGSEHEVPMMSQVSVLNTGTASTPAGLRYSVIELPYHGDALSMLIAVPPVGTPLSALLPHVGVAAVRRWAELLSPSLVPCRCPGSEPVYVSKAVQRAKMEVNEDGTKASVATGEGVSL</sequence>
<comment type="caution">
    <text evidence="4">The sequence shown here is derived from an EMBL/GenBank/DDBJ whole genome shotgun (WGS) entry which is preliminary data.</text>
</comment>
<name>A0A9D3MKE3_ANGAN</name>
<dbReference type="Pfam" id="PF00079">
    <property type="entry name" value="Serpin"/>
    <property type="match status" value="1"/>
</dbReference>
<reference evidence="4" key="1">
    <citation type="submission" date="2021-01" db="EMBL/GenBank/DDBJ databases">
        <title>A chromosome-scale assembly of European eel, Anguilla anguilla.</title>
        <authorList>
            <person name="Henkel C."/>
            <person name="Jong-Raadsen S.A."/>
            <person name="Dufour S."/>
            <person name="Weltzien F.-A."/>
            <person name="Palstra A.P."/>
            <person name="Pelster B."/>
            <person name="Spaink H.P."/>
            <person name="Van Den Thillart G.E."/>
            <person name="Jansen H."/>
            <person name="Zahm M."/>
            <person name="Klopp C."/>
            <person name="Cedric C."/>
            <person name="Louis A."/>
            <person name="Berthelot C."/>
            <person name="Parey E."/>
            <person name="Roest Crollius H."/>
            <person name="Montfort J."/>
            <person name="Robinson-Rechavi M."/>
            <person name="Bucao C."/>
            <person name="Bouchez O."/>
            <person name="Gislard M."/>
            <person name="Lluch J."/>
            <person name="Milhes M."/>
            <person name="Lampietro C."/>
            <person name="Lopez Roques C."/>
            <person name="Donnadieu C."/>
            <person name="Braasch I."/>
            <person name="Desvignes T."/>
            <person name="Postlethwait J."/>
            <person name="Bobe J."/>
            <person name="Guiguen Y."/>
            <person name="Dirks R."/>
        </authorList>
    </citation>
    <scope>NUCLEOTIDE SEQUENCE</scope>
    <source>
        <strain evidence="4">Tag_6206</strain>
        <tissue evidence="4">Liver</tissue>
    </source>
</reference>
<comment type="similarity">
    <text evidence="1">Belongs to the serpin family.</text>
</comment>
<evidence type="ECO:0000313" key="4">
    <source>
        <dbReference type="EMBL" id="KAG5847793.1"/>
    </source>
</evidence>
<dbReference type="Proteomes" id="UP001044222">
    <property type="component" value="Chromosome 6"/>
</dbReference>
<dbReference type="Gene3D" id="6.20.40.10">
    <property type="match status" value="1"/>
</dbReference>
<organism evidence="4 5">
    <name type="scientific">Anguilla anguilla</name>
    <name type="common">European freshwater eel</name>
    <name type="synonym">Muraena anguilla</name>
    <dbReference type="NCBI Taxonomy" id="7936"/>
    <lineage>
        <taxon>Eukaryota</taxon>
        <taxon>Metazoa</taxon>
        <taxon>Chordata</taxon>
        <taxon>Craniata</taxon>
        <taxon>Vertebrata</taxon>
        <taxon>Euteleostomi</taxon>
        <taxon>Actinopterygii</taxon>
        <taxon>Neopterygii</taxon>
        <taxon>Teleostei</taxon>
        <taxon>Anguilliformes</taxon>
        <taxon>Anguillidae</taxon>
        <taxon>Anguilla</taxon>
    </lineage>
</organism>
<proteinExistence type="inferred from homology"/>